<dbReference type="SUPFAM" id="SSF103657">
    <property type="entry name" value="BAR/IMD domain-like"/>
    <property type="match status" value="1"/>
</dbReference>
<dbReference type="PANTHER" id="PTHR15735">
    <property type="entry name" value="FCH AND DOUBLE SH3 DOMAINS PROTEIN"/>
    <property type="match status" value="1"/>
</dbReference>
<dbReference type="GO" id="GO:0030833">
    <property type="term" value="P:regulation of actin filament polymerization"/>
    <property type="evidence" value="ECO:0007669"/>
    <property type="project" value="TreeGrafter"/>
</dbReference>
<dbReference type="STRING" id="37003.ENSKMAP00000010567"/>
<dbReference type="PANTHER" id="PTHR15735:SF4">
    <property type="entry name" value="F-BAR AND DOUBLE SH3 DOMAINS PROTEIN 1"/>
    <property type="match status" value="1"/>
</dbReference>
<dbReference type="Pfam" id="PF00611">
    <property type="entry name" value="FCH"/>
    <property type="match status" value="1"/>
</dbReference>
<proteinExistence type="predicted"/>
<evidence type="ECO:0000256" key="1">
    <source>
        <dbReference type="ARBA" id="ARBA00023121"/>
    </source>
</evidence>
<accession>A0A3Q3FB21</accession>
<organism evidence="3 4">
    <name type="scientific">Kryptolebias marmoratus</name>
    <name type="common">Mangrove killifish</name>
    <name type="synonym">Rivulus marmoratus</name>
    <dbReference type="NCBI Taxonomy" id="37003"/>
    <lineage>
        <taxon>Eukaryota</taxon>
        <taxon>Metazoa</taxon>
        <taxon>Chordata</taxon>
        <taxon>Craniata</taxon>
        <taxon>Vertebrata</taxon>
        <taxon>Euteleostomi</taxon>
        <taxon>Actinopterygii</taxon>
        <taxon>Neopterygii</taxon>
        <taxon>Teleostei</taxon>
        <taxon>Neoteleostei</taxon>
        <taxon>Acanthomorphata</taxon>
        <taxon>Ovalentaria</taxon>
        <taxon>Atherinomorphae</taxon>
        <taxon>Cyprinodontiformes</taxon>
        <taxon>Rivulidae</taxon>
        <taxon>Kryptolebias</taxon>
    </lineage>
</organism>
<name>A0A3Q3FB21_KRYMA</name>
<dbReference type="GO" id="GO:0007274">
    <property type="term" value="P:neuromuscular synaptic transmission"/>
    <property type="evidence" value="ECO:0007669"/>
    <property type="project" value="TreeGrafter"/>
</dbReference>
<evidence type="ECO:0000313" key="3">
    <source>
        <dbReference type="Ensembl" id="ENSKMAP00000010567.1"/>
    </source>
</evidence>
<reference evidence="3" key="1">
    <citation type="submission" date="2025-08" db="UniProtKB">
        <authorList>
            <consortium name="Ensembl"/>
        </authorList>
    </citation>
    <scope>IDENTIFICATION</scope>
</reference>
<dbReference type="InterPro" id="IPR001060">
    <property type="entry name" value="FCH_dom"/>
</dbReference>
<dbReference type="GO" id="GO:0055037">
    <property type="term" value="C:recycling endosome"/>
    <property type="evidence" value="ECO:0007669"/>
    <property type="project" value="TreeGrafter"/>
</dbReference>
<sequence length="219" mass="25136">MRIHAEGFECVVCLISLECSLAPPPFQQVKVVFSEQLSKLQTKQHQNSDLLEEIRSFSKQRAAIEKEYGQVSAQNLFESNAGSVSVPFYQNPQTATSRLAAAEEYHSLIGQASKRQQVNTIFRHIKSADTQNRKSEHGMFHFKSGLHKMNAKLSAQLKECDDRLTEARNEYLLTLAAINAQLQYYYTQDLPMIMEVTNTQFYYPMWTPKILRSDGIHHF</sequence>
<keyword evidence="4" id="KW-1185">Reference proteome</keyword>
<evidence type="ECO:0000259" key="2">
    <source>
        <dbReference type="Pfam" id="PF00611"/>
    </source>
</evidence>
<dbReference type="GeneTree" id="ENSGT00510000046732"/>
<dbReference type="GO" id="GO:0031594">
    <property type="term" value="C:neuromuscular junction"/>
    <property type="evidence" value="ECO:0007669"/>
    <property type="project" value="TreeGrafter"/>
</dbReference>
<evidence type="ECO:0000313" key="4">
    <source>
        <dbReference type="Proteomes" id="UP000264800"/>
    </source>
</evidence>
<feature type="domain" description="FCH" evidence="2">
    <location>
        <begin position="36"/>
        <end position="70"/>
    </location>
</feature>
<protein>
    <recommendedName>
        <fullName evidence="2">FCH domain-containing protein</fullName>
    </recommendedName>
</protein>
<dbReference type="Proteomes" id="UP000264800">
    <property type="component" value="Unplaced"/>
</dbReference>
<dbReference type="Ensembl" id="ENSKMAT00000010729.1">
    <property type="protein sequence ID" value="ENSKMAP00000010567.1"/>
    <property type="gene ID" value="ENSKMAG00000007919.1"/>
</dbReference>
<dbReference type="GO" id="GO:0008289">
    <property type="term" value="F:lipid binding"/>
    <property type="evidence" value="ECO:0007669"/>
    <property type="project" value="UniProtKB-KW"/>
</dbReference>
<dbReference type="Gene3D" id="1.20.1270.60">
    <property type="entry name" value="Arfaptin homology (AH) domain/BAR domain"/>
    <property type="match status" value="2"/>
</dbReference>
<dbReference type="InterPro" id="IPR027267">
    <property type="entry name" value="AH/BAR_dom_sf"/>
</dbReference>
<dbReference type="AlphaFoldDB" id="A0A3Q3FB21"/>
<keyword evidence="1" id="KW-0446">Lipid-binding</keyword>
<reference evidence="3" key="2">
    <citation type="submission" date="2025-09" db="UniProtKB">
        <authorList>
            <consortium name="Ensembl"/>
        </authorList>
    </citation>
    <scope>IDENTIFICATION</scope>
</reference>